<feature type="domain" description="NADPH-dependent FMN reductase-like" evidence="1">
    <location>
        <begin position="3"/>
        <end position="133"/>
    </location>
</feature>
<dbReference type="RefSeq" id="WP_038986364.1">
    <property type="nucleotide sequence ID" value="NZ_JACAJN010000030.1"/>
</dbReference>
<keyword evidence="3" id="KW-1185">Reference proteome</keyword>
<dbReference type="PANTHER" id="PTHR30543:SF21">
    <property type="entry name" value="NAD(P)H-DEPENDENT FMN REDUCTASE LOT6"/>
    <property type="match status" value="1"/>
</dbReference>
<sequence>MKNIVAIIGSASANSSNHTLINYIKQQAKTELNITVYDSLKELPHFDPILTDENTPIEITKFRELILKADGVLISTPEYIFSIPSGLKNALEWCVSSPTFMHKPLGVITASANGEKGHEELQLIMQTLMAIFTSDTTLLIRGAKGKTSLPNEVTDIETKEALDIFISSFIELINTDQKQ</sequence>
<dbReference type="GO" id="GO:0005829">
    <property type="term" value="C:cytosol"/>
    <property type="evidence" value="ECO:0007669"/>
    <property type="project" value="TreeGrafter"/>
</dbReference>
<dbReference type="OrthoDB" id="9812295at2"/>
<dbReference type="Pfam" id="PF03358">
    <property type="entry name" value="FMN_red"/>
    <property type="match status" value="1"/>
</dbReference>
<dbReference type="SUPFAM" id="SSF52218">
    <property type="entry name" value="Flavoproteins"/>
    <property type="match status" value="1"/>
</dbReference>
<protein>
    <submittedName>
        <fullName evidence="2">FMN reductase</fullName>
    </submittedName>
</protein>
<dbReference type="Proteomes" id="UP000076630">
    <property type="component" value="Unassembled WGS sequence"/>
</dbReference>
<accession>A0A164AI28</accession>
<dbReference type="PANTHER" id="PTHR30543">
    <property type="entry name" value="CHROMATE REDUCTASE"/>
    <property type="match status" value="1"/>
</dbReference>
<dbReference type="EMBL" id="LQNU01000033">
    <property type="protein sequence ID" value="KZE83897.1"/>
    <property type="molecule type" value="Genomic_DNA"/>
</dbReference>
<evidence type="ECO:0000313" key="3">
    <source>
        <dbReference type="Proteomes" id="UP000076630"/>
    </source>
</evidence>
<reference evidence="2 3" key="1">
    <citation type="submission" date="2016-01" db="EMBL/GenBank/DDBJ databases">
        <title>Whole genome sequencing of Myroides marinus L41.</title>
        <authorList>
            <person name="Hong K.W."/>
        </authorList>
    </citation>
    <scope>NUCLEOTIDE SEQUENCE [LARGE SCALE GENOMIC DNA]</scope>
    <source>
        <strain evidence="2 3">L41</strain>
    </source>
</reference>
<evidence type="ECO:0000313" key="2">
    <source>
        <dbReference type="EMBL" id="KZE83897.1"/>
    </source>
</evidence>
<dbReference type="InterPro" id="IPR005025">
    <property type="entry name" value="FMN_Rdtase-like_dom"/>
</dbReference>
<evidence type="ECO:0000259" key="1">
    <source>
        <dbReference type="Pfam" id="PF03358"/>
    </source>
</evidence>
<organism evidence="2 3">
    <name type="scientific">Myroides marinus</name>
    <dbReference type="NCBI Taxonomy" id="703342"/>
    <lineage>
        <taxon>Bacteria</taxon>
        <taxon>Pseudomonadati</taxon>
        <taxon>Bacteroidota</taxon>
        <taxon>Flavobacteriia</taxon>
        <taxon>Flavobacteriales</taxon>
        <taxon>Flavobacteriaceae</taxon>
        <taxon>Myroides</taxon>
    </lineage>
</organism>
<gene>
    <name evidence="2" type="ORF">AV926_03055</name>
</gene>
<dbReference type="AlphaFoldDB" id="A0A164AI28"/>
<dbReference type="InterPro" id="IPR029039">
    <property type="entry name" value="Flavoprotein-like_sf"/>
</dbReference>
<name>A0A164AI28_9FLAO</name>
<dbReference type="GO" id="GO:0016491">
    <property type="term" value="F:oxidoreductase activity"/>
    <property type="evidence" value="ECO:0007669"/>
    <property type="project" value="InterPro"/>
</dbReference>
<proteinExistence type="predicted"/>
<dbReference type="InterPro" id="IPR050712">
    <property type="entry name" value="NAD(P)H-dep_reductase"/>
</dbReference>
<dbReference type="Gene3D" id="3.40.50.360">
    <property type="match status" value="1"/>
</dbReference>
<dbReference type="GO" id="GO:0010181">
    <property type="term" value="F:FMN binding"/>
    <property type="evidence" value="ECO:0007669"/>
    <property type="project" value="TreeGrafter"/>
</dbReference>
<comment type="caution">
    <text evidence="2">The sequence shown here is derived from an EMBL/GenBank/DDBJ whole genome shotgun (WGS) entry which is preliminary data.</text>
</comment>